<proteinExistence type="predicted"/>
<accession>A0A833ZMZ0</accession>
<sequence>MLDLVFSFCRNSVVPLENIKAFPRHIGTRVALQPSLGTARPVAGRTEHGPLEPHPLLFCAQEPNIVATRKARLAAEEPRCQALDWTSVRLWLVPSLASALALQQPVSPSAELGSGLGFCWLSWTFGHCFPFELSLIMRNVPL</sequence>
<comment type="caution">
    <text evidence="1">The sequence shown here is derived from an EMBL/GenBank/DDBJ whole genome shotgun (WGS) entry which is preliminary data.</text>
</comment>
<gene>
    <name evidence="1" type="ORF">HJG60_011553</name>
</gene>
<protein>
    <submittedName>
        <fullName evidence="1">Uncharacterized protein</fullName>
    </submittedName>
</protein>
<dbReference type="AlphaFoldDB" id="A0A833ZMZ0"/>
<dbReference type="Proteomes" id="UP000664940">
    <property type="component" value="Unassembled WGS sequence"/>
</dbReference>
<organism evidence="1 2">
    <name type="scientific">Phyllostomus discolor</name>
    <name type="common">pale spear-nosed bat</name>
    <dbReference type="NCBI Taxonomy" id="89673"/>
    <lineage>
        <taxon>Eukaryota</taxon>
        <taxon>Metazoa</taxon>
        <taxon>Chordata</taxon>
        <taxon>Craniata</taxon>
        <taxon>Vertebrata</taxon>
        <taxon>Euteleostomi</taxon>
        <taxon>Mammalia</taxon>
        <taxon>Eutheria</taxon>
        <taxon>Laurasiatheria</taxon>
        <taxon>Chiroptera</taxon>
        <taxon>Yangochiroptera</taxon>
        <taxon>Phyllostomidae</taxon>
        <taxon>Phyllostominae</taxon>
        <taxon>Phyllostomus</taxon>
    </lineage>
</organism>
<dbReference type="EMBL" id="JABVXQ010000007">
    <property type="protein sequence ID" value="KAF6099822.1"/>
    <property type="molecule type" value="Genomic_DNA"/>
</dbReference>
<reference evidence="1 2" key="1">
    <citation type="journal article" date="2020" name="Nature">
        <title>Six reference-quality genomes reveal evolution of bat adaptations.</title>
        <authorList>
            <person name="Jebb D."/>
            <person name="Huang Z."/>
            <person name="Pippel M."/>
            <person name="Hughes G.M."/>
            <person name="Lavrichenko K."/>
            <person name="Devanna P."/>
            <person name="Winkler S."/>
            <person name="Jermiin L.S."/>
            <person name="Skirmuntt E.C."/>
            <person name="Katzourakis A."/>
            <person name="Burkitt-Gray L."/>
            <person name="Ray D.A."/>
            <person name="Sullivan K.A.M."/>
            <person name="Roscito J.G."/>
            <person name="Kirilenko B.M."/>
            <person name="Davalos L.M."/>
            <person name="Corthals A.P."/>
            <person name="Power M.L."/>
            <person name="Jones G."/>
            <person name="Ransome R.D."/>
            <person name="Dechmann D.K.N."/>
            <person name="Locatelli A.G."/>
            <person name="Puechmaille S.J."/>
            <person name="Fedrigo O."/>
            <person name="Jarvis E.D."/>
            <person name="Hiller M."/>
            <person name="Vernes S.C."/>
            <person name="Myers E.W."/>
            <person name="Teeling E.C."/>
        </authorList>
    </citation>
    <scope>NUCLEOTIDE SEQUENCE [LARGE SCALE GENOMIC DNA]</scope>
    <source>
        <strain evidence="1">Bat1K_MPI-CBG_1</strain>
    </source>
</reference>
<evidence type="ECO:0000313" key="1">
    <source>
        <dbReference type="EMBL" id="KAF6099822.1"/>
    </source>
</evidence>
<evidence type="ECO:0000313" key="2">
    <source>
        <dbReference type="Proteomes" id="UP000664940"/>
    </source>
</evidence>
<name>A0A833ZMZ0_9CHIR</name>